<dbReference type="NCBIfam" id="NF007158">
    <property type="entry name" value="PRK09593.1"/>
    <property type="match status" value="1"/>
</dbReference>
<protein>
    <submittedName>
        <fullName evidence="7">6-phospho-beta-glucosidase</fullName>
    </submittedName>
</protein>
<accession>A0A0M0G014</accession>
<gene>
    <name evidence="7" type="ORF">AF331_20195</name>
</gene>
<evidence type="ECO:0000256" key="5">
    <source>
        <dbReference type="RuleBase" id="RU003690"/>
    </source>
</evidence>
<evidence type="ECO:0000256" key="3">
    <source>
        <dbReference type="ARBA" id="ARBA00023295"/>
    </source>
</evidence>
<dbReference type="PATRIC" id="fig|189381.12.peg.3575"/>
<dbReference type="FunFam" id="3.20.20.80:FF:000004">
    <property type="entry name" value="Beta-glucosidase 6-phospho-beta-glucosidase"/>
    <property type="match status" value="1"/>
</dbReference>
<reference evidence="8" key="1">
    <citation type="submission" date="2015-07" db="EMBL/GenBank/DDBJ databases">
        <title>Fjat-14235 jcm11544.</title>
        <authorList>
            <person name="Liu B."/>
            <person name="Wang J."/>
            <person name="Zhu Y."/>
            <person name="Liu G."/>
            <person name="Chen Q."/>
            <person name="Chen Z."/>
            <person name="Lan J."/>
            <person name="Che J."/>
            <person name="Ge C."/>
            <person name="Shi H."/>
            <person name="Pan Z."/>
            <person name="Liu X."/>
        </authorList>
    </citation>
    <scope>NUCLEOTIDE SEQUENCE [LARGE SCALE GENOMIC DNA]</scope>
    <source>
        <strain evidence="8">JCM 11544</strain>
    </source>
</reference>
<evidence type="ECO:0000256" key="2">
    <source>
        <dbReference type="ARBA" id="ARBA00022801"/>
    </source>
</evidence>
<dbReference type="EMBL" id="LGUE01000008">
    <property type="protein sequence ID" value="KON83150.1"/>
    <property type="molecule type" value="Genomic_DNA"/>
</dbReference>
<dbReference type="PANTHER" id="PTHR10353:SF296">
    <property type="entry name" value="6-PHOSPHO-BETA-GLUCOSIDASE"/>
    <property type="match status" value="1"/>
</dbReference>
<dbReference type="InterPro" id="IPR018120">
    <property type="entry name" value="Glyco_hydro_1_AS"/>
</dbReference>
<dbReference type="RefSeq" id="WP_053429771.1">
    <property type="nucleotide sequence ID" value="NZ_JAMQJB010000005.1"/>
</dbReference>
<evidence type="ECO:0000313" key="8">
    <source>
        <dbReference type="Proteomes" id="UP000037405"/>
    </source>
</evidence>
<dbReference type="GO" id="GO:0008422">
    <property type="term" value="F:beta-glucosidase activity"/>
    <property type="evidence" value="ECO:0007669"/>
    <property type="project" value="TreeGrafter"/>
</dbReference>
<keyword evidence="8" id="KW-1185">Reference proteome</keyword>
<dbReference type="OrthoDB" id="9765195at2"/>
<dbReference type="PROSITE" id="PS00572">
    <property type="entry name" value="GLYCOSYL_HYDROL_F1_1"/>
    <property type="match status" value="1"/>
</dbReference>
<dbReference type="AlphaFoldDB" id="A0A0M0G014"/>
<dbReference type="PRINTS" id="PR00131">
    <property type="entry name" value="GLHYDRLASE1"/>
</dbReference>
<dbReference type="InterPro" id="IPR017853">
    <property type="entry name" value="GH"/>
</dbReference>
<dbReference type="GO" id="GO:0005829">
    <property type="term" value="C:cytosol"/>
    <property type="evidence" value="ECO:0007669"/>
    <property type="project" value="TreeGrafter"/>
</dbReference>
<evidence type="ECO:0000256" key="4">
    <source>
        <dbReference type="PROSITE-ProRule" id="PRU10055"/>
    </source>
</evidence>
<keyword evidence="2 6" id="KW-0378">Hydrolase</keyword>
<dbReference type="SUPFAM" id="SSF51445">
    <property type="entry name" value="(Trans)glycosidases"/>
    <property type="match status" value="1"/>
</dbReference>
<dbReference type="InterPro" id="IPR001360">
    <property type="entry name" value="Glyco_hydro_1"/>
</dbReference>
<dbReference type="PANTHER" id="PTHR10353">
    <property type="entry name" value="GLYCOSYL HYDROLASE"/>
    <property type="match status" value="1"/>
</dbReference>
<dbReference type="Gene3D" id="3.20.20.80">
    <property type="entry name" value="Glycosidases"/>
    <property type="match status" value="1"/>
</dbReference>
<comment type="caution">
    <text evidence="7">The sequence shown here is derived from an EMBL/GenBank/DDBJ whole genome shotgun (WGS) entry which is preliminary data.</text>
</comment>
<feature type="active site" description="Nucleophile" evidence="4">
    <location>
        <position position="376"/>
    </location>
</feature>
<keyword evidence="3 6" id="KW-0326">Glycosidase</keyword>
<evidence type="ECO:0000256" key="6">
    <source>
        <dbReference type="RuleBase" id="RU004468"/>
    </source>
</evidence>
<dbReference type="NCBIfam" id="NF007356">
    <property type="entry name" value="PRK09852.1"/>
    <property type="match status" value="1"/>
</dbReference>
<sequence>MTTTTFPKSFLWGGAIAANQAEGGYREGGKGLTNVDLLPRGEERFSYMKGNIPHLELQDDLYYPSHEAIDFYHRYKEDIKLFAEMGFKCLRVSVSWARIFPNGNDAEPNEEGLTFYENLFAELKANGIEPVVTIAHFDVPVHLIETFGSWKGRELVGFYETYARTLFNRFKGTVKYWMTFNEINMLFHLPFLGAGIVFKEGENRDQVLYQAAHHQLVASALAVKALHEIDPEAQIGCMLAAGVTYPYSCNPEDVWAGIERDRESYFFIDVQSRGAYPGYAKRFFREQEWDLHMEEGDEDILKAHTVDYIGFSYYSSRTISRDPEILGKMTAGNVFPSVKNPHLRTSEWGWTIDPKGIRITANQLYDRYQKPLFVVENGLGAIDEPGADGEINDAYRIDYLSAHLRELNEAIKDGVQLLGYTCWGPIDIVSASSGEMKKRYGYIHVDKDNEGNGTLNRSKKASFDWYKQVIETNGAALENETVKS</sequence>
<comment type="similarity">
    <text evidence="1 5">Belongs to the glycosyl hydrolase 1 family.</text>
</comment>
<proteinExistence type="inferred from homology"/>
<dbReference type="STRING" id="189381.GCA_900166615_00176"/>
<dbReference type="GO" id="GO:0016052">
    <property type="term" value="P:carbohydrate catabolic process"/>
    <property type="evidence" value="ECO:0007669"/>
    <property type="project" value="TreeGrafter"/>
</dbReference>
<organism evidence="7 8">
    <name type="scientific">Rossellomorea marisflavi</name>
    <dbReference type="NCBI Taxonomy" id="189381"/>
    <lineage>
        <taxon>Bacteria</taxon>
        <taxon>Bacillati</taxon>
        <taxon>Bacillota</taxon>
        <taxon>Bacilli</taxon>
        <taxon>Bacillales</taxon>
        <taxon>Bacillaceae</taxon>
        <taxon>Rossellomorea</taxon>
    </lineage>
</organism>
<dbReference type="PROSITE" id="PS00653">
    <property type="entry name" value="GLYCOSYL_HYDROL_F1_2"/>
    <property type="match status" value="1"/>
</dbReference>
<dbReference type="Pfam" id="PF00232">
    <property type="entry name" value="Glyco_hydro_1"/>
    <property type="match status" value="1"/>
</dbReference>
<evidence type="ECO:0000256" key="1">
    <source>
        <dbReference type="ARBA" id="ARBA00010838"/>
    </source>
</evidence>
<dbReference type="Proteomes" id="UP000037405">
    <property type="component" value="Unassembled WGS sequence"/>
</dbReference>
<evidence type="ECO:0000313" key="7">
    <source>
        <dbReference type="EMBL" id="KON83150.1"/>
    </source>
</evidence>
<dbReference type="InterPro" id="IPR033132">
    <property type="entry name" value="GH_1_N_CS"/>
</dbReference>
<name>A0A0M0G014_9BACI</name>